<comment type="caution">
    <text evidence="1">The sequence shown here is derived from an EMBL/GenBank/DDBJ whole genome shotgun (WGS) entry which is preliminary data.</text>
</comment>
<evidence type="ECO:0000313" key="1">
    <source>
        <dbReference type="EMBL" id="GLI25742.1"/>
    </source>
</evidence>
<dbReference type="GeneID" id="95766192"/>
<evidence type="ECO:0000313" key="3">
    <source>
        <dbReference type="Proteomes" id="UP001144397"/>
    </source>
</evidence>
<name>A0A9W6FPN7_XANFL</name>
<evidence type="ECO:0000313" key="2">
    <source>
        <dbReference type="EMBL" id="MDR6336498.1"/>
    </source>
</evidence>
<reference evidence="2 4" key="2">
    <citation type="submission" date="2023-07" db="EMBL/GenBank/DDBJ databases">
        <title>Genomic Encyclopedia of Type Strains, Phase IV (KMG-IV): sequencing the most valuable type-strain genomes for metagenomic binning, comparative biology and taxonomic classification.</title>
        <authorList>
            <person name="Goeker M."/>
        </authorList>
    </citation>
    <scope>NUCLEOTIDE SEQUENCE [LARGE SCALE GENOMIC DNA]</scope>
    <source>
        <strain evidence="2 4">DSM 338</strain>
    </source>
</reference>
<reference evidence="1" key="1">
    <citation type="submission" date="2022-12" db="EMBL/GenBank/DDBJ databases">
        <title>Reference genome sequencing for broad-spectrum identification of bacterial and archaeal isolates by mass spectrometry.</title>
        <authorList>
            <person name="Sekiguchi Y."/>
            <person name="Tourlousse D.M."/>
        </authorList>
    </citation>
    <scope>NUCLEOTIDE SEQUENCE</scope>
    <source>
        <strain evidence="1">301</strain>
    </source>
</reference>
<proteinExistence type="predicted"/>
<dbReference type="RefSeq" id="WP_281810204.1">
    <property type="nucleotide sequence ID" value="NZ_BSDO01000030.1"/>
</dbReference>
<dbReference type="AlphaFoldDB" id="A0A9W6FPN7"/>
<accession>A0A9W6FPN7</accession>
<dbReference type="EMBL" id="JAVDPY010000012">
    <property type="protein sequence ID" value="MDR6336498.1"/>
    <property type="molecule type" value="Genomic_DNA"/>
</dbReference>
<dbReference type="EMBL" id="BSDO01000030">
    <property type="protein sequence ID" value="GLI25742.1"/>
    <property type="molecule type" value="Genomic_DNA"/>
</dbReference>
<dbReference type="Proteomes" id="UP001144397">
    <property type="component" value="Unassembled WGS sequence"/>
</dbReference>
<protein>
    <submittedName>
        <fullName evidence="1">Uncharacterized protein</fullName>
    </submittedName>
</protein>
<sequence length="129" mass="14510">MNEHAIKRRVERLTAKNTSTTDADERFFARFPERRHRVRLASTHEVEIFRLIGNPPPVAEGWRVYAVLRTIGGARMRGFLVLPAAAAAQVDSLTEADCAETFEWFLRLHPQMGAVEAEVRSTFAKGSTA</sequence>
<keyword evidence="4" id="KW-1185">Reference proteome</keyword>
<dbReference type="Proteomes" id="UP001245370">
    <property type="component" value="Unassembled WGS sequence"/>
</dbReference>
<evidence type="ECO:0000313" key="4">
    <source>
        <dbReference type="Proteomes" id="UP001245370"/>
    </source>
</evidence>
<gene>
    <name evidence="2" type="ORF">GGQ86_004999</name>
    <name evidence="1" type="ORF">XFLAVUS301_54160</name>
</gene>
<organism evidence="1 3">
    <name type="scientific">Xanthobacter flavus</name>
    <dbReference type="NCBI Taxonomy" id="281"/>
    <lineage>
        <taxon>Bacteria</taxon>
        <taxon>Pseudomonadati</taxon>
        <taxon>Pseudomonadota</taxon>
        <taxon>Alphaproteobacteria</taxon>
        <taxon>Hyphomicrobiales</taxon>
        <taxon>Xanthobacteraceae</taxon>
        <taxon>Xanthobacter</taxon>
    </lineage>
</organism>